<dbReference type="Gene3D" id="1.20.1250.20">
    <property type="entry name" value="MFS general substrate transporter like domains"/>
    <property type="match status" value="1"/>
</dbReference>
<dbReference type="PROSITE" id="PS50850">
    <property type="entry name" value="MFS"/>
    <property type="match status" value="1"/>
</dbReference>
<keyword evidence="3 5" id="KW-1133">Transmembrane helix</keyword>
<protein>
    <recommendedName>
        <fullName evidence="6">Major facilitator superfamily (MFS) profile domain-containing protein</fullName>
    </recommendedName>
</protein>
<dbReference type="PANTHER" id="PTHR23502:SF60">
    <property type="entry name" value="MAJOR FACILITATOR SUPERFAMILY (MFS) PROFILE DOMAIN-CONTAINING PROTEIN-RELATED"/>
    <property type="match status" value="1"/>
</dbReference>
<evidence type="ECO:0000256" key="3">
    <source>
        <dbReference type="ARBA" id="ARBA00022989"/>
    </source>
</evidence>
<keyword evidence="8" id="KW-1185">Reference proteome</keyword>
<dbReference type="FunFam" id="1.20.1250.20:FF:000011">
    <property type="entry name" value="MFS multidrug transporter, putative"/>
    <property type="match status" value="1"/>
</dbReference>
<accession>A0A3D8QYB7</accession>
<feature type="transmembrane region" description="Helical" evidence="5">
    <location>
        <begin position="34"/>
        <end position="53"/>
    </location>
</feature>
<feature type="transmembrane region" description="Helical" evidence="5">
    <location>
        <begin position="220"/>
        <end position="245"/>
    </location>
</feature>
<feature type="transmembrane region" description="Helical" evidence="5">
    <location>
        <begin position="148"/>
        <end position="170"/>
    </location>
</feature>
<evidence type="ECO:0000259" key="6">
    <source>
        <dbReference type="PROSITE" id="PS50850"/>
    </source>
</evidence>
<comment type="subcellular location">
    <subcellularLocation>
        <location evidence="1">Membrane</location>
        <topology evidence="1">Multi-pass membrane protein</topology>
    </subcellularLocation>
</comment>
<feature type="transmembrane region" description="Helical" evidence="5">
    <location>
        <begin position="399"/>
        <end position="421"/>
    </location>
</feature>
<keyword evidence="2 5" id="KW-0812">Transmembrane</keyword>
<name>A0A3D8QYB7_9HELO</name>
<dbReference type="InterPro" id="IPR020846">
    <property type="entry name" value="MFS_dom"/>
</dbReference>
<organism evidence="7 8">
    <name type="scientific">Coleophoma crateriformis</name>
    <dbReference type="NCBI Taxonomy" id="565419"/>
    <lineage>
        <taxon>Eukaryota</taxon>
        <taxon>Fungi</taxon>
        <taxon>Dikarya</taxon>
        <taxon>Ascomycota</taxon>
        <taxon>Pezizomycotina</taxon>
        <taxon>Leotiomycetes</taxon>
        <taxon>Helotiales</taxon>
        <taxon>Dermateaceae</taxon>
        <taxon>Coleophoma</taxon>
    </lineage>
</organism>
<dbReference type="InterPro" id="IPR011701">
    <property type="entry name" value="MFS"/>
</dbReference>
<dbReference type="PANTHER" id="PTHR23502">
    <property type="entry name" value="MAJOR FACILITATOR SUPERFAMILY"/>
    <property type="match status" value="1"/>
</dbReference>
<dbReference type="Proteomes" id="UP000256328">
    <property type="component" value="Unassembled WGS sequence"/>
</dbReference>
<evidence type="ECO:0000256" key="1">
    <source>
        <dbReference type="ARBA" id="ARBA00004141"/>
    </source>
</evidence>
<dbReference type="InterPro" id="IPR036259">
    <property type="entry name" value="MFS_trans_sf"/>
</dbReference>
<dbReference type="AlphaFoldDB" id="A0A3D8QYB7"/>
<feature type="transmembrane region" description="Helical" evidence="5">
    <location>
        <begin position="306"/>
        <end position="326"/>
    </location>
</feature>
<gene>
    <name evidence="7" type="ORF">BP5796_09439</name>
</gene>
<feature type="transmembrane region" description="Helical" evidence="5">
    <location>
        <begin position="265"/>
        <end position="285"/>
    </location>
</feature>
<dbReference type="Pfam" id="PF07690">
    <property type="entry name" value="MFS_1"/>
    <property type="match status" value="1"/>
</dbReference>
<evidence type="ECO:0000313" key="8">
    <source>
        <dbReference type="Proteomes" id="UP000256328"/>
    </source>
</evidence>
<evidence type="ECO:0000256" key="4">
    <source>
        <dbReference type="ARBA" id="ARBA00023136"/>
    </source>
</evidence>
<evidence type="ECO:0000313" key="7">
    <source>
        <dbReference type="EMBL" id="RDW66690.1"/>
    </source>
</evidence>
<comment type="caution">
    <text evidence="7">The sequence shown here is derived from an EMBL/GenBank/DDBJ whole genome shotgun (WGS) entry which is preliminary data.</text>
</comment>
<feature type="domain" description="Major facilitator superfamily (MFS) profile" evidence="6">
    <location>
        <begin position="1"/>
        <end position="427"/>
    </location>
</feature>
<dbReference type="EMBL" id="PDLN01000014">
    <property type="protein sequence ID" value="RDW66690.1"/>
    <property type="molecule type" value="Genomic_DNA"/>
</dbReference>
<dbReference type="GO" id="GO:0016020">
    <property type="term" value="C:membrane"/>
    <property type="evidence" value="ECO:0007669"/>
    <property type="project" value="UniProtKB-SubCell"/>
</dbReference>
<dbReference type="OrthoDB" id="6770063at2759"/>
<feature type="transmembrane region" description="Helical" evidence="5">
    <location>
        <begin position="87"/>
        <end position="109"/>
    </location>
</feature>
<feature type="transmembrane region" description="Helical" evidence="5">
    <location>
        <begin position="121"/>
        <end position="142"/>
    </location>
</feature>
<keyword evidence="4 5" id="KW-0472">Membrane</keyword>
<reference evidence="7 8" key="1">
    <citation type="journal article" date="2018" name="IMA Fungus">
        <title>IMA Genome-F 9: Draft genome sequence of Annulohypoxylon stygium, Aspergillus mulundensis, Berkeleyomyces basicola (syn. Thielaviopsis basicola), Ceratocystis smalleyi, two Cercospora beticola strains, Coleophoma cylindrospora, Fusarium fracticaudum, Phialophora cf. hyalina, and Morchella septimelata.</title>
        <authorList>
            <person name="Wingfield B.D."/>
            <person name="Bills G.F."/>
            <person name="Dong Y."/>
            <person name="Huang W."/>
            <person name="Nel W.J."/>
            <person name="Swalarsk-Parry B.S."/>
            <person name="Vaghefi N."/>
            <person name="Wilken P.M."/>
            <person name="An Z."/>
            <person name="de Beer Z.W."/>
            <person name="De Vos L."/>
            <person name="Chen L."/>
            <person name="Duong T.A."/>
            <person name="Gao Y."/>
            <person name="Hammerbacher A."/>
            <person name="Kikkert J.R."/>
            <person name="Li Y."/>
            <person name="Li H."/>
            <person name="Li K."/>
            <person name="Li Q."/>
            <person name="Liu X."/>
            <person name="Ma X."/>
            <person name="Naidoo K."/>
            <person name="Pethybridge S.J."/>
            <person name="Sun J."/>
            <person name="Steenkamp E.T."/>
            <person name="van der Nest M.A."/>
            <person name="van Wyk S."/>
            <person name="Wingfield M.J."/>
            <person name="Xiong C."/>
            <person name="Yue Q."/>
            <person name="Zhang X."/>
        </authorList>
    </citation>
    <scope>NUCLEOTIDE SEQUENCE [LARGE SCALE GENOMIC DNA]</scope>
    <source>
        <strain evidence="7 8">BP5796</strain>
    </source>
</reference>
<sequence>MCSFISPATSSIVAPSLSTIARDLHITNNVEQQMVLSIAYLGYAVGLLLFGQLSEVFGRLYVMHAANILRLIFNVACGVSGNAASLITCRFCAGVVGCAPLAISGGVLSDIWRAEERGAAFSMYALVPLLGSALGPVAGGFITERTSWRWSFYAAAMMDGAIQLLSIACLRETYAPTLLQKQARQARKATGNEDLRAEGEDLPTSIAEIMRKGFVRPCMLLATQPIVQVLAIYMAYVYGLAILVLSSFTSLWTATYHESIGTAGLNYIALGMGYIAGTQICALFNDRAYRALKARAGGIGRPEFRIPLMLPSSIMVPAGLLLYGWAGQAHIHWAVPDLGAAIFAAGVEVLTQCVQTYLVDAYSQCAASALSAASTLRYLAGFTFPMFAPNVYRTLDYGWGNSLLALLALGLGLPAPLLLWFKGQALRERSSIAANE</sequence>
<dbReference type="GO" id="GO:0022857">
    <property type="term" value="F:transmembrane transporter activity"/>
    <property type="evidence" value="ECO:0007669"/>
    <property type="project" value="InterPro"/>
</dbReference>
<evidence type="ECO:0000256" key="2">
    <source>
        <dbReference type="ARBA" id="ARBA00022692"/>
    </source>
</evidence>
<evidence type="ECO:0000256" key="5">
    <source>
        <dbReference type="SAM" id="Phobius"/>
    </source>
</evidence>
<proteinExistence type="predicted"/>
<dbReference type="SUPFAM" id="SSF103473">
    <property type="entry name" value="MFS general substrate transporter"/>
    <property type="match status" value="1"/>
</dbReference>